<evidence type="ECO:0000313" key="9">
    <source>
        <dbReference type="EMBL" id="KAK1767256.1"/>
    </source>
</evidence>
<keyword evidence="4 7" id="KW-0472">Membrane</keyword>
<comment type="similarity">
    <text evidence="5">Belongs to the SAT4 family.</text>
</comment>
<comment type="subcellular location">
    <subcellularLocation>
        <location evidence="1">Membrane</location>
        <topology evidence="1">Multi-pass membrane protein</topology>
    </subcellularLocation>
</comment>
<dbReference type="InterPro" id="IPR049326">
    <property type="entry name" value="Rhodopsin_dom_fungi"/>
</dbReference>
<evidence type="ECO:0000313" key="10">
    <source>
        <dbReference type="Proteomes" id="UP001244011"/>
    </source>
</evidence>
<dbReference type="GeneID" id="85314712"/>
<keyword evidence="10" id="KW-1185">Reference proteome</keyword>
<feature type="compositionally biased region" description="Basic and acidic residues" evidence="6">
    <location>
        <begin position="327"/>
        <end position="336"/>
    </location>
</feature>
<comment type="caution">
    <text evidence="9">The sequence shown here is derived from an EMBL/GenBank/DDBJ whole genome shotgun (WGS) entry which is preliminary data.</text>
</comment>
<dbReference type="Proteomes" id="UP001244011">
    <property type="component" value="Unassembled WGS sequence"/>
</dbReference>
<dbReference type="RefSeq" id="XP_060283469.1">
    <property type="nucleotide sequence ID" value="XM_060431525.1"/>
</dbReference>
<feature type="transmembrane region" description="Helical" evidence="7">
    <location>
        <begin position="31"/>
        <end position="50"/>
    </location>
</feature>
<dbReference type="InterPro" id="IPR052337">
    <property type="entry name" value="SAT4-like"/>
</dbReference>
<evidence type="ECO:0000259" key="8">
    <source>
        <dbReference type="Pfam" id="PF20684"/>
    </source>
</evidence>
<feature type="transmembrane region" description="Helical" evidence="7">
    <location>
        <begin position="148"/>
        <end position="169"/>
    </location>
</feature>
<dbReference type="EMBL" id="MU839009">
    <property type="protein sequence ID" value="KAK1767256.1"/>
    <property type="molecule type" value="Genomic_DNA"/>
</dbReference>
<organism evidence="9 10">
    <name type="scientific">Phialemonium atrogriseum</name>
    <dbReference type="NCBI Taxonomy" id="1093897"/>
    <lineage>
        <taxon>Eukaryota</taxon>
        <taxon>Fungi</taxon>
        <taxon>Dikarya</taxon>
        <taxon>Ascomycota</taxon>
        <taxon>Pezizomycotina</taxon>
        <taxon>Sordariomycetes</taxon>
        <taxon>Sordariomycetidae</taxon>
        <taxon>Cephalothecales</taxon>
        <taxon>Cephalothecaceae</taxon>
        <taxon>Phialemonium</taxon>
    </lineage>
</organism>
<dbReference type="PANTHER" id="PTHR33048">
    <property type="entry name" value="PTH11-LIKE INTEGRAL MEMBRANE PROTEIN (AFU_ORTHOLOGUE AFUA_5G11245)"/>
    <property type="match status" value="1"/>
</dbReference>
<evidence type="ECO:0000256" key="1">
    <source>
        <dbReference type="ARBA" id="ARBA00004141"/>
    </source>
</evidence>
<evidence type="ECO:0000256" key="5">
    <source>
        <dbReference type="ARBA" id="ARBA00038359"/>
    </source>
</evidence>
<feature type="transmembrane region" description="Helical" evidence="7">
    <location>
        <begin position="267"/>
        <end position="290"/>
    </location>
</feature>
<dbReference type="GO" id="GO:0016020">
    <property type="term" value="C:membrane"/>
    <property type="evidence" value="ECO:0007669"/>
    <property type="project" value="UniProtKB-SubCell"/>
</dbReference>
<gene>
    <name evidence="9" type="ORF">QBC33DRAFT_587760</name>
</gene>
<dbReference type="PANTHER" id="PTHR33048:SF42">
    <property type="entry name" value="INTEGRAL MEMBRANE PROTEIN"/>
    <property type="match status" value="1"/>
</dbReference>
<proteinExistence type="inferred from homology"/>
<accession>A0AAJ0C416</accession>
<evidence type="ECO:0000256" key="4">
    <source>
        <dbReference type="ARBA" id="ARBA00023136"/>
    </source>
</evidence>
<name>A0AAJ0C416_9PEZI</name>
<evidence type="ECO:0000256" key="2">
    <source>
        <dbReference type="ARBA" id="ARBA00022692"/>
    </source>
</evidence>
<evidence type="ECO:0000256" key="7">
    <source>
        <dbReference type="SAM" id="Phobius"/>
    </source>
</evidence>
<evidence type="ECO:0000256" key="6">
    <source>
        <dbReference type="SAM" id="MobiDB-lite"/>
    </source>
</evidence>
<reference evidence="9" key="1">
    <citation type="submission" date="2023-06" db="EMBL/GenBank/DDBJ databases">
        <title>Genome-scale phylogeny and comparative genomics of the fungal order Sordariales.</title>
        <authorList>
            <consortium name="Lawrence Berkeley National Laboratory"/>
            <person name="Hensen N."/>
            <person name="Bonometti L."/>
            <person name="Westerberg I."/>
            <person name="Brannstrom I.O."/>
            <person name="Guillou S."/>
            <person name="Cros-Aarteil S."/>
            <person name="Calhoun S."/>
            <person name="Haridas S."/>
            <person name="Kuo A."/>
            <person name="Mondo S."/>
            <person name="Pangilinan J."/>
            <person name="Riley R."/>
            <person name="Labutti K."/>
            <person name="Andreopoulos B."/>
            <person name="Lipzen A."/>
            <person name="Chen C."/>
            <person name="Yanf M."/>
            <person name="Daum C."/>
            <person name="Ng V."/>
            <person name="Clum A."/>
            <person name="Steindorff A."/>
            <person name="Ohm R."/>
            <person name="Martin F."/>
            <person name="Silar P."/>
            <person name="Natvig D."/>
            <person name="Lalanne C."/>
            <person name="Gautier V."/>
            <person name="Ament-Velasquez S.L."/>
            <person name="Kruys A."/>
            <person name="Hutchinson M.I."/>
            <person name="Powell A.J."/>
            <person name="Barry K."/>
            <person name="Miller A.N."/>
            <person name="Grigoriev I.V."/>
            <person name="Debuchy R."/>
            <person name="Gladieux P."/>
            <person name="Thoren M.H."/>
            <person name="Johannesson H."/>
        </authorList>
    </citation>
    <scope>NUCLEOTIDE SEQUENCE</scope>
    <source>
        <strain evidence="9">8032-3</strain>
    </source>
</reference>
<evidence type="ECO:0000256" key="3">
    <source>
        <dbReference type="ARBA" id="ARBA00022989"/>
    </source>
</evidence>
<feature type="domain" description="Rhodopsin" evidence="8">
    <location>
        <begin position="52"/>
        <end position="291"/>
    </location>
</feature>
<dbReference type="Pfam" id="PF20684">
    <property type="entry name" value="Fung_rhodopsin"/>
    <property type="match status" value="1"/>
</dbReference>
<feature type="region of interest" description="Disordered" evidence="6">
    <location>
        <begin position="312"/>
        <end position="349"/>
    </location>
</feature>
<keyword evidence="3 7" id="KW-1133">Transmembrane helix</keyword>
<feature type="transmembrane region" description="Helical" evidence="7">
    <location>
        <begin position="197"/>
        <end position="217"/>
    </location>
</feature>
<feature type="transmembrane region" description="Helical" evidence="7">
    <location>
        <begin position="70"/>
        <end position="95"/>
    </location>
</feature>
<feature type="transmembrane region" description="Helical" evidence="7">
    <location>
        <begin position="229"/>
        <end position="247"/>
    </location>
</feature>
<dbReference type="AlphaFoldDB" id="A0AAJ0C416"/>
<keyword evidence="2 7" id="KW-0812">Transmembrane</keyword>
<protein>
    <recommendedName>
        <fullName evidence="8">Rhodopsin domain-containing protein</fullName>
    </recommendedName>
</protein>
<sequence length="367" mass="40124">MDIAGPGYDNANGTIPQMLPPFTGAPAHNYGGIRLVASIWVLSAVALVFLTARCYCKFLRHMRLWWDDGILIAAWVCITVESALLTYAVTLGYGYHLGELPPALFPYVFDAFRAINVSGTFSLVAAIWSKTSFALTLLRLTEGRTRALVWFIMISMNIAMGLSALFIWVQCTPVRKSWDPLIEGTCWSPTVITRYNIFSAAYSAFMDLALALLPWKIIWGLQMKRKEKIGVAVAMSCGILAGVTGIIKTTKIPAMASADPYDGIDLFIWGNAESCVTIVAASIPILRVLFRDVKASSRRYYLSGEGETGSSAVRRTTKRGSASAGARNDDGSEKSILDGSSQDKSIRGGQVVEFQDWKDIQNSRSTG</sequence>
<feature type="transmembrane region" description="Helical" evidence="7">
    <location>
        <begin position="107"/>
        <end position="128"/>
    </location>
</feature>